<evidence type="ECO:0000313" key="2">
    <source>
        <dbReference type="Proteomes" id="UP000309997"/>
    </source>
</evidence>
<comment type="caution">
    <text evidence="1">The sequence shown here is derived from an EMBL/GenBank/DDBJ whole genome shotgun (WGS) entry which is preliminary data.</text>
</comment>
<accession>A0ACC4BDB8</accession>
<dbReference type="EMBL" id="RCHU02000011">
    <property type="protein sequence ID" value="KAL3576355.1"/>
    <property type="molecule type" value="Genomic_DNA"/>
</dbReference>
<evidence type="ECO:0000313" key="1">
    <source>
        <dbReference type="EMBL" id="KAL3576355.1"/>
    </source>
</evidence>
<organism evidence="1 2">
    <name type="scientific">Populus alba</name>
    <name type="common">White poplar</name>
    <dbReference type="NCBI Taxonomy" id="43335"/>
    <lineage>
        <taxon>Eukaryota</taxon>
        <taxon>Viridiplantae</taxon>
        <taxon>Streptophyta</taxon>
        <taxon>Embryophyta</taxon>
        <taxon>Tracheophyta</taxon>
        <taxon>Spermatophyta</taxon>
        <taxon>Magnoliopsida</taxon>
        <taxon>eudicotyledons</taxon>
        <taxon>Gunneridae</taxon>
        <taxon>Pentapetalae</taxon>
        <taxon>rosids</taxon>
        <taxon>fabids</taxon>
        <taxon>Malpighiales</taxon>
        <taxon>Salicaceae</taxon>
        <taxon>Saliceae</taxon>
        <taxon>Populus</taxon>
    </lineage>
</organism>
<protein>
    <submittedName>
        <fullName evidence="1">Uncharacterized protein</fullName>
    </submittedName>
</protein>
<gene>
    <name evidence="1" type="ORF">D5086_021638</name>
</gene>
<dbReference type="Proteomes" id="UP000309997">
    <property type="component" value="Unassembled WGS sequence"/>
</dbReference>
<keyword evidence="2" id="KW-1185">Reference proteome</keyword>
<sequence length="67" mass="7632">MMCFLIGLLLAVMHAYMLMGKGGGTDAESRAQEEDFLIQDEISKSRLVSIKREEEEILHERDGLYVN</sequence>
<reference evidence="1 2" key="1">
    <citation type="journal article" date="2024" name="Plant Biotechnol. J.">
        <title>Genome and CRISPR/Cas9 system of a widespread forest tree (Populus alba) in the world.</title>
        <authorList>
            <person name="Liu Y.J."/>
            <person name="Jiang P.F."/>
            <person name="Han X.M."/>
            <person name="Li X.Y."/>
            <person name="Wang H.M."/>
            <person name="Wang Y.J."/>
            <person name="Wang X.X."/>
            <person name="Zeng Q.Y."/>
        </authorList>
    </citation>
    <scope>NUCLEOTIDE SEQUENCE [LARGE SCALE GENOMIC DNA]</scope>
    <source>
        <strain evidence="2">cv. PAL-ZL1</strain>
    </source>
</reference>
<proteinExistence type="predicted"/>
<name>A0ACC4BDB8_POPAL</name>